<sequence>MTMDFSELWHGLILDKLIGNLFKSNKLSDTLIKGEETLFKRQKTNNNGTKFVDNDNYALYNYFTAGKIEFSSSVGLLHFCRCARIPRNRKP</sequence>
<evidence type="ECO:0000313" key="2">
    <source>
        <dbReference type="Proteomes" id="UP001162164"/>
    </source>
</evidence>
<keyword evidence="2" id="KW-1185">Reference proteome</keyword>
<evidence type="ECO:0000313" key="1">
    <source>
        <dbReference type="EMBL" id="KAJ8978887.1"/>
    </source>
</evidence>
<proteinExistence type="predicted"/>
<protein>
    <submittedName>
        <fullName evidence="1">Uncharacterized protein</fullName>
    </submittedName>
</protein>
<organism evidence="1 2">
    <name type="scientific">Molorchus minor</name>
    <dbReference type="NCBI Taxonomy" id="1323400"/>
    <lineage>
        <taxon>Eukaryota</taxon>
        <taxon>Metazoa</taxon>
        <taxon>Ecdysozoa</taxon>
        <taxon>Arthropoda</taxon>
        <taxon>Hexapoda</taxon>
        <taxon>Insecta</taxon>
        <taxon>Pterygota</taxon>
        <taxon>Neoptera</taxon>
        <taxon>Endopterygota</taxon>
        <taxon>Coleoptera</taxon>
        <taxon>Polyphaga</taxon>
        <taxon>Cucujiformia</taxon>
        <taxon>Chrysomeloidea</taxon>
        <taxon>Cerambycidae</taxon>
        <taxon>Lamiinae</taxon>
        <taxon>Monochamini</taxon>
        <taxon>Molorchus</taxon>
    </lineage>
</organism>
<dbReference type="EMBL" id="JAPWTJ010000393">
    <property type="protein sequence ID" value="KAJ8978887.1"/>
    <property type="molecule type" value="Genomic_DNA"/>
</dbReference>
<dbReference type="Proteomes" id="UP001162164">
    <property type="component" value="Unassembled WGS sequence"/>
</dbReference>
<accession>A0ABQ9JMG2</accession>
<reference evidence="1" key="1">
    <citation type="journal article" date="2023" name="Insect Mol. Biol.">
        <title>Genome sequencing provides insights into the evolution of gene families encoding plant cell wall-degrading enzymes in longhorned beetles.</title>
        <authorList>
            <person name="Shin N.R."/>
            <person name="Okamura Y."/>
            <person name="Kirsch R."/>
            <person name="Pauchet Y."/>
        </authorList>
    </citation>
    <scope>NUCLEOTIDE SEQUENCE</scope>
    <source>
        <strain evidence="1">MMC_N1</strain>
    </source>
</reference>
<name>A0ABQ9JMG2_9CUCU</name>
<comment type="caution">
    <text evidence="1">The sequence shown here is derived from an EMBL/GenBank/DDBJ whole genome shotgun (WGS) entry which is preliminary data.</text>
</comment>
<gene>
    <name evidence="1" type="ORF">NQ317_008502</name>
</gene>